<feature type="region of interest" description="Disordered" evidence="7">
    <location>
        <begin position="700"/>
        <end position="723"/>
    </location>
</feature>
<protein>
    <recommendedName>
        <fullName evidence="6">Cyclic di-GMP-binding protein</fullName>
    </recommendedName>
    <alternativeName>
        <fullName evidence="6">Cellulose synthase regulatory subunit</fullName>
    </alternativeName>
</protein>
<sequence length="903" mass="96771">MKRLLPTYARAPRRLRAFATLGAFALLASQALAQAIFLTAPSEVSRIDRPPVTIDRTPVNTTPAPQAAPQFPAAARPAPAPQFPGPSAAPAMPAQTVQIPPAPQGASAARPSFKPRATMLRHLANNIQGYRLAGEIGSSEWPIYITDKQARRRLQFQLGYLSAVSVMPEFSRLTLSINDQPVGTTPITAVQTVKTVVFDIPPGLLRPGFNSVRITTEQRHRVDCSLEATQELWTQIDPTQTGLILDEADAAIDAISDLGALPADEQGALPLRAVMPANPTTRDVERMLRVVQLISIIGRFEQPVVDAGALAGGLYGADLLVGTAAELAAIAGPQMVGLVTKPRAFVLPMGPGRRTTIVVTGADAQQVDEAIKQFLVATKPKGAAAGLRAAAAFPGYRVEGGQRIRLGDIGVRSSEFDGRLFRVAFNIIMPSDFYPADYGRATVRVAGGYSPGLTSKAQLVMYVNERTAVSLPLLKSTGEVFKDNPLPVPLGFLRPGLNRIEIEAHVPTPSDESCDTLAAKDAPNRFLFLDSTEIEIPPIARVGRLPDLAVTATGGFPFAGAQRRSKLFMPRLDPKTIGAAATFVAHLAVVAGRPIDFEITQTPPLKAKSPTLAVAPFDALDLDLLKKLDMPVDDLARVWREKIGVESRGGAEKDDGVVGVDAATRNRLVLQNNFPMACHPPQSIGGFRAMLRNIDRLAVGATDSEDPAADDAEPAPTGDEEENAPDLFQEWDARLRNENRLSWLFDWARYIGEWGKAKFTDAGHLFRGLDRGTSPSEMSPATSLALGQNILGGSNENVWTVLTAPNADALADSVACLVDPRVSRQITGQVSLLDISKAKIDAIPVSNTHFVITQPLSVGNARLIAAGWLSLHSLYYVGAALAIGFVLAFTTRIFVKNVGRRTS</sequence>
<dbReference type="Pfam" id="PF03170">
    <property type="entry name" value="BcsB"/>
    <property type="match status" value="1"/>
</dbReference>
<evidence type="ECO:0000256" key="6">
    <source>
        <dbReference type="RuleBase" id="RU365021"/>
    </source>
</evidence>
<dbReference type="AlphaFoldDB" id="A0A6B8M6A1"/>
<keyword evidence="6" id="KW-0135">Cellulose biosynthesis</keyword>
<dbReference type="PANTHER" id="PTHR39083:SF1">
    <property type="entry name" value="CYCLIC DI-GMP-BINDING PROTEIN"/>
    <property type="match status" value="1"/>
</dbReference>
<keyword evidence="9" id="KW-1185">Reference proteome</keyword>
<evidence type="ECO:0000256" key="2">
    <source>
        <dbReference type="ARBA" id="ARBA00022475"/>
    </source>
</evidence>
<organism evidence="8 9">
    <name type="scientific">Methylocystis parvus</name>
    <dbReference type="NCBI Taxonomy" id="134"/>
    <lineage>
        <taxon>Bacteria</taxon>
        <taxon>Pseudomonadati</taxon>
        <taxon>Pseudomonadota</taxon>
        <taxon>Alphaproteobacteria</taxon>
        <taxon>Hyphomicrobiales</taxon>
        <taxon>Methylocystaceae</taxon>
        <taxon>Methylocystis</taxon>
    </lineage>
</organism>
<evidence type="ECO:0000313" key="8">
    <source>
        <dbReference type="EMBL" id="QGM96863.1"/>
    </source>
</evidence>
<keyword evidence="5 6" id="KW-0472">Membrane</keyword>
<dbReference type="GO" id="GO:0006011">
    <property type="term" value="P:UDP-alpha-D-glucose metabolic process"/>
    <property type="evidence" value="ECO:0007669"/>
    <property type="project" value="InterPro"/>
</dbReference>
<comment type="subcellular location">
    <subcellularLocation>
        <location evidence="6">Cell inner membrane</location>
    </subcellularLocation>
    <subcellularLocation>
        <location evidence="1">Cell membrane</location>
        <topology evidence="1">Single-pass membrane protein</topology>
    </subcellularLocation>
</comment>
<dbReference type="UniPathway" id="UPA00694"/>
<keyword evidence="4 6" id="KW-1133">Transmembrane helix</keyword>
<feature type="compositionally biased region" description="Acidic residues" evidence="7">
    <location>
        <begin position="703"/>
        <end position="723"/>
    </location>
</feature>
<dbReference type="Gene3D" id="2.60.120.260">
    <property type="entry name" value="Galactose-binding domain-like"/>
    <property type="match status" value="2"/>
</dbReference>
<evidence type="ECO:0000256" key="4">
    <source>
        <dbReference type="ARBA" id="ARBA00022989"/>
    </source>
</evidence>
<evidence type="ECO:0000256" key="1">
    <source>
        <dbReference type="ARBA" id="ARBA00004162"/>
    </source>
</evidence>
<comment type="subunit">
    <text evidence="6">Tightly associated with the cellulose synthase catalytic subunit.</text>
</comment>
<evidence type="ECO:0000313" key="9">
    <source>
        <dbReference type="Proteomes" id="UP000422569"/>
    </source>
</evidence>
<keyword evidence="6" id="KW-0973">c-di-GMP</keyword>
<name>A0A6B8M6A1_9HYPH</name>
<feature type="compositionally biased region" description="Low complexity" evidence="7">
    <location>
        <begin position="63"/>
        <end position="77"/>
    </location>
</feature>
<reference evidence="8 9" key="1">
    <citation type="submission" date="2019-09" db="EMBL/GenBank/DDBJ databases">
        <title>Isolation and complete genome sequencing of Methylocystis species.</title>
        <authorList>
            <person name="Rumah B.L."/>
            <person name="Stead C.E."/>
            <person name="Stevens B.C."/>
            <person name="Minton N.P."/>
            <person name="Grosse-Honebrink A."/>
            <person name="Zhang Y."/>
        </authorList>
    </citation>
    <scope>NUCLEOTIDE SEQUENCE [LARGE SCALE GENOMIC DNA]</scope>
    <source>
        <strain evidence="8 9">BRCS2</strain>
    </source>
</reference>
<comment type="similarity">
    <text evidence="6">Belongs to the AcsB/BcsB family.</text>
</comment>
<dbReference type="InterPro" id="IPR018513">
    <property type="entry name" value="Cell_synthase_bac"/>
</dbReference>
<dbReference type="PANTHER" id="PTHR39083">
    <property type="entry name" value="CYCLIC DI-GMP-BINDING PROTEIN"/>
    <property type="match status" value="1"/>
</dbReference>
<feature type="transmembrane region" description="Helical" evidence="6">
    <location>
        <begin position="874"/>
        <end position="895"/>
    </location>
</feature>
<feature type="chain" id="PRO_5025717088" description="Cyclic di-GMP-binding protein" evidence="6">
    <location>
        <begin position="34"/>
        <end position="903"/>
    </location>
</feature>
<dbReference type="EMBL" id="CP044331">
    <property type="protein sequence ID" value="QGM96863.1"/>
    <property type="molecule type" value="Genomic_DNA"/>
</dbReference>
<accession>A0A6B8M6A1</accession>
<feature type="signal peptide" evidence="6">
    <location>
        <begin position="1"/>
        <end position="33"/>
    </location>
</feature>
<dbReference type="RefSeq" id="WP_016919934.1">
    <property type="nucleotide sequence ID" value="NZ_CP044331.1"/>
</dbReference>
<comment type="function">
    <text evidence="6">Binds the cellulose synthase activator, bis-(3'-5') cyclic diguanylic acid (c-di-GMP).</text>
</comment>
<keyword evidence="3 6" id="KW-0812">Transmembrane</keyword>
<gene>
    <name evidence="8" type="ORF">F7D14_04815</name>
</gene>
<keyword evidence="6" id="KW-0732">Signal</keyword>
<feature type="region of interest" description="Disordered" evidence="7">
    <location>
        <begin position="58"/>
        <end position="110"/>
    </location>
</feature>
<keyword evidence="2 6" id="KW-1003">Cell membrane</keyword>
<evidence type="ECO:0000256" key="3">
    <source>
        <dbReference type="ARBA" id="ARBA00022692"/>
    </source>
</evidence>
<dbReference type="KEGG" id="mpar:F7D14_04815"/>
<dbReference type="GO" id="GO:0005886">
    <property type="term" value="C:plasma membrane"/>
    <property type="evidence" value="ECO:0007669"/>
    <property type="project" value="UniProtKB-SubCell"/>
</dbReference>
<dbReference type="GO" id="GO:0030244">
    <property type="term" value="P:cellulose biosynthetic process"/>
    <property type="evidence" value="ECO:0007669"/>
    <property type="project" value="UniProtKB-KW"/>
</dbReference>
<proteinExistence type="inferred from homology"/>
<comment type="pathway">
    <text evidence="6">Glycan metabolism; bacterial cellulose biosynthesis.</text>
</comment>
<evidence type="ECO:0000256" key="5">
    <source>
        <dbReference type="ARBA" id="ARBA00023136"/>
    </source>
</evidence>
<keyword evidence="6" id="KW-0997">Cell inner membrane</keyword>
<dbReference type="Proteomes" id="UP000422569">
    <property type="component" value="Chromosome"/>
</dbReference>
<evidence type="ECO:0000256" key="7">
    <source>
        <dbReference type="SAM" id="MobiDB-lite"/>
    </source>
</evidence>